<protein>
    <submittedName>
        <fullName evidence="1">Uncharacterized protein</fullName>
    </submittedName>
</protein>
<proteinExistence type="predicted"/>
<reference evidence="1 2" key="1">
    <citation type="submission" date="2023-08" db="EMBL/GenBank/DDBJ databases">
        <authorList>
            <person name="Kumar R."/>
        </authorList>
    </citation>
    <scope>NUCLEOTIDE SEQUENCE [LARGE SCALE GENOMIC DNA]</scope>
    <source>
        <strain evidence="1 2">LUR13</strain>
    </source>
</reference>
<dbReference type="EMBL" id="JAVAJI010000003">
    <property type="protein sequence ID" value="MDP4544108.1"/>
    <property type="molecule type" value="Genomic_DNA"/>
</dbReference>
<evidence type="ECO:0000313" key="1">
    <source>
        <dbReference type="EMBL" id="MDP4544108.1"/>
    </source>
</evidence>
<dbReference type="Proteomes" id="UP001228171">
    <property type="component" value="Unassembled WGS sequence"/>
</dbReference>
<dbReference type="RefSeq" id="WP_305935505.1">
    <property type="nucleotide sequence ID" value="NZ_JAVAJI010000003.1"/>
</dbReference>
<sequence>MITLDTASIDSVSDEIYSVERGSKIKVFLDGDQLEKCVYCNVTKGVAICIKRDISGGIVLVKGEIVYELVFGDIAIEHINTNEMKGGYTGVPTSEDFEVIKNALKD</sequence>
<keyword evidence="2" id="KW-1185">Reference proteome</keyword>
<comment type="caution">
    <text evidence="1">The sequence shown here is derived from an EMBL/GenBank/DDBJ whole genome shotgun (WGS) entry which is preliminary data.</text>
</comment>
<organism evidence="1 2">
    <name type="scientific">Psychrobacter faecalis</name>
    <dbReference type="NCBI Taxonomy" id="180588"/>
    <lineage>
        <taxon>Bacteria</taxon>
        <taxon>Pseudomonadati</taxon>
        <taxon>Pseudomonadota</taxon>
        <taxon>Gammaproteobacteria</taxon>
        <taxon>Moraxellales</taxon>
        <taxon>Moraxellaceae</taxon>
        <taxon>Psychrobacter</taxon>
    </lineage>
</organism>
<name>A0ABT9HEH0_9GAMM</name>
<gene>
    <name evidence="1" type="ORF">Q8P09_03320</name>
</gene>
<accession>A0ABT9HEH0</accession>
<evidence type="ECO:0000313" key="2">
    <source>
        <dbReference type="Proteomes" id="UP001228171"/>
    </source>
</evidence>